<dbReference type="OrthoDB" id="6133291at2759"/>
<dbReference type="InterPro" id="IPR013761">
    <property type="entry name" value="SAM/pointed_sf"/>
</dbReference>
<dbReference type="InterPro" id="IPR001660">
    <property type="entry name" value="SAM"/>
</dbReference>
<feature type="compositionally biased region" description="Acidic residues" evidence="1">
    <location>
        <begin position="1"/>
        <end position="19"/>
    </location>
</feature>
<protein>
    <submittedName>
        <fullName evidence="3">Sterile alpha motif domain-containing protein 15</fullName>
    </submittedName>
</protein>
<feature type="domain" description="SAM" evidence="2">
    <location>
        <begin position="602"/>
        <end position="665"/>
    </location>
</feature>
<dbReference type="Gene3D" id="1.10.150.50">
    <property type="entry name" value="Transcription Factor, Ets-1"/>
    <property type="match status" value="1"/>
</dbReference>
<dbReference type="SMART" id="SM00454">
    <property type="entry name" value="SAM"/>
    <property type="match status" value="1"/>
</dbReference>
<feature type="region of interest" description="Disordered" evidence="1">
    <location>
        <begin position="124"/>
        <end position="146"/>
    </location>
</feature>
<dbReference type="CDD" id="cd09530">
    <property type="entry name" value="SAM_Samd14"/>
    <property type="match status" value="1"/>
</dbReference>
<feature type="compositionally biased region" description="Basic and acidic residues" evidence="1">
    <location>
        <begin position="20"/>
        <end position="32"/>
    </location>
</feature>
<feature type="compositionally biased region" description="Basic and acidic residues" evidence="1">
    <location>
        <begin position="403"/>
        <end position="419"/>
    </location>
</feature>
<dbReference type="PANTHER" id="PTHR46829">
    <property type="entry name" value="STERILE ALPHA MOTIF DOMAIN-CONTAINING PROTEIN 15"/>
    <property type="match status" value="1"/>
</dbReference>
<evidence type="ECO:0000259" key="2">
    <source>
        <dbReference type="PROSITE" id="PS50105"/>
    </source>
</evidence>
<dbReference type="Proteomes" id="UP000052978">
    <property type="component" value="Unassembled WGS sequence"/>
</dbReference>
<feature type="compositionally biased region" description="Basic and acidic residues" evidence="1">
    <location>
        <begin position="62"/>
        <end position="76"/>
    </location>
</feature>
<dbReference type="Pfam" id="PF07647">
    <property type="entry name" value="SAM_2"/>
    <property type="match status" value="1"/>
</dbReference>
<organism evidence="3 4">
    <name type="scientific">Myotis brandtii</name>
    <name type="common">Brandt's bat</name>
    <dbReference type="NCBI Taxonomy" id="109478"/>
    <lineage>
        <taxon>Eukaryota</taxon>
        <taxon>Metazoa</taxon>
        <taxon>Chordata</taxon>
        <taxon>Craniata</taxon>
        <taxon>Vertebrata</taxon>
        <taxon>Euteleostomi</taxon>
        <taxon>Mammalia</taxon>
        <taxon>Eutheria</taxon>
        <taxon>Laurasiatheria</taxon>
        <taxon>Chiroptera</taxon>
        <taxon>Yangochiroptera</taxon>
        <taxon>Vespertilionidae</taxon>
        <taxon>Myotis</taxon>
    </lineage>
</organism>
<accession>S7MIV6</accession>
<feature type="region of interest" description="Disordered" evidence="1">
    <location>
        <begin position="193"/>
        <end position="469"/>
    </location>
</feature>
<dbReference type="KEGG" id="myb:102254236"/>
<dbReference type="eggNOG" id="ENOG502S3Z4">
    <property type="taxonomic scope" value="Eukaryota"/>
</dbReference>
<evidence type="ECO:0000256" key="1">
    <source>
        <dbReference type="SAM" id="MobiDB-lite"/>
    </source>
</evidence>
<dbReference type="EMBL" id="KE161448">
    <property type="protein sequence ID" value="EPQ03916.1"/>
    <property type="molecule type" value="Genomic_DNA"/>
</dbReference>
<feature type="compositionally biased region" description="Polar residues" evidence="1">
    <location>
        <begin position="436"/>
        <end position="450"/>
    </location>
</feature>
<dbReference type="PANTHER" id="PTHR46829:SF1">
    <property type="entry name" value="STERILE ALPHA MOTIF DOMAIN-CONTAINING PROTEIN 15"/>
    <property type="match status" value="1"/>
</dbReference>
<feature type="compositionally biased region" description="Basic and acidic residues" evidence="1">
    <location>
        <begin position="456"/>
        <end position="469"/>
    </location>
</feature>
<feature type="compositionally biased region" description="Basic and acidic residues" evidence="1">
    <location>
        <begin position="195"/>
        <end position="227"/>
    </location>
</feature>
<name>S7MIV6_MYOBR</name>
<proteinExistence type="predicted"/>
<evidence type="ECO:0000313" key="3">
    <source>
        <dbReference type="EMBL" id="EPQ03916.1"/>
    </source>
</evidence>
<keyword evidence="4" id="KW-1185">Reference proteome</keyword>
<sequence>MAEVPEDYDSGPDENEDLESERPKQPRPPKIDEDAEPDITAKTGLKLLEEIHQEPQPETEEEKLKDRTPESAETIHPHLKSTRISEEEILKESEIGLSNGTEIGISQEVMLETSREMRRKLVKDLEVPMNEKQEQPDLKPAEETKPDVTEGVFIESAQETNLELPKETESEVPQAIINETRVELLEETKLGVPEELLREQNEEPSEQIKPEFPSEKPRKVIEDRDLQSPEMTTPEFPEETQRKSSEEKSTEPSELTKLEFTEEKPIKSTKEAGLELLEKTTPEVSEDTGRKPPEEKGTEQIKPEFPDQKPIESTETQRKLTEGKVPEPLEEIKSEFPEEKSRTLIEKTGLKSTEKTKPEIQEETQRKSTVEKVLKPPEDTEPTVIKNKQRKPIEIGLAPPQKSKTEDILSESTEKKGLEPPEQTTPWFLKKEPETPSKSTPQLPLQNTKSKLQKKTQREPTKNKDLELPDKAKPLFGRETHDKFTKEDRPKPISFKRFVDEDDLEESDYQIKSLVKGTKKLIKDISSFTVREVESVNIDHYFSKEHLILSELTSKDLYSSDSQRDLSESLSEEVLDLFLKLEDEKETQQKERTELQFEYLNWSPEKVAEWISELGFPQYKECFITNFISGRKLIHVNCSNLPQIGITDFEDMKAISRHTRALLGFEEPLFKRSIRLPHRDNIGLFLEQKGHTGETSDSLTYSEFVQTAGLQDYEPRITAPDKN</sequence>
<feature type="compositionally biased region" description="Basic and acidic residues" evidence="1">
    <location>
        <begin position="239"/>
        <end position="378"/>
    </location>
</feature>
<dbReference type="PROSITE" id="PS50105">
    <property type="entry name" value="SAM_DOMAIN"/>
    <property type="match status" value="1"/>
</dbReference>
<gene>
    <name evidence="3" type="ORF">D623_10029022</name>
</gene>
<reference evidence="3 4" key="1">
    <citation type="journal article" date="2013" name="Nat. Commun.">
        <title>Genome analysis reveals insights into physiology and longevity of the Brandt's bat Myotis brandtii.</title>
        <authorList>
            <person name="Seim I."/>
            <person name="Fang X."/>
            <person name="Xiong Z."/>
            <person name="Lobanov A.V."/>
            <person name="Huang Z."/>
            <person name="Ma S."/>
            <person name="Feng Y."/>
            <person name="Turanov A.A."/>
            <person name="Zhu Y."/>
            <person name="Lenz T.L."/>
            <person name="Gerashchenko M.V."/>
            <person name="Fan D."/>
            <person name="Hee Yim S."/>
            <person name="Yao X."/>
            <person name="Jordan D."/>
            <person name="Xiong Y."/>
            <person name="Ma Y."/>
            <person name="Lyapunov A.N."/>
            <person name="Chen G."/>
            <person name="Kulakova O.I."/>
            <person name="Sun Y."/>
            <person name="Lee S.G."/>
            <person name="Bronson R.T."/>
            <person name="Moskalev A.A."/>
            <person name="Sunyaev S.R."/>
            <person name="Zhang G."/>
            <person name="Krogh A."/>
            <person name="Wang J."/>
            <person name="Gladyshev V.N."/>
        </authorList>
    </citation>
    <scope>NUCLEOTIDE SEQUENCE [LARGE SCALE GENOMIC DNA]</scope>
</reference>
<evidence type="ECO:0000313" key="4">
    <source>
        <dbReference type="Proteomes" id="UP000052978"/>
    </source>
</evidence>
<dbReference type="AlphaFoldDB" id="S7MIV6"/>
<feature type="region of interest" description="Disordered" evidence="1">
    <location>
        <begin position="1"/>
        <end position="83"/>
    </location>
</feature>
<dbReference type="SUPFAM" id="SSF47769">
    <property type="entry name" value="SAM/Pointed domain"/>
    <property type="match status" value="1"/>
</dbReference>